<organism evidence="2 3">
    <name type="scientific">Brevundimonas lenta</name>
    <dbReference type="NCBI Taxonomy" id="424796"/>
    <lineage>
        <taxon>Bacteria</taxon>
        <taxon>Pseudomonadati</taxon>
        <taxon>Pseudomonadota</taxon>
        <taxon>Alphaproteobacteria</taxon>
        <taxon>Caulobacterales</taxon>
        <taxon>Caulobacteraceae</taxon>
        <taxon>Brevundimonas</taxon>
    </lineage>
</organism>
<gene>
    <name evidence="2" type="ORF">GGR12_000266</name>
</gene>
<keyword evidence="1" id="KW-0732">Signal</keyword>
<comment type="caution">
    <text evidence="2">The sequence shown here is derived from an EMBL/GenBank/DDBJ whole genome shotgun (WGS) entry which is preliminary data.</text>
</comment>
<feature type="signal peptide" evidence="1">
    <location>
        <begin position="1"/>
        <end position="19"/>
    </location>
</feature>
<dbReference type="PROSITE" id="PS51257">
    <property type="entry name" value="PROKAR_LIPOPROTEIN"/>
    <property type="match status" value="1"/>
</dbReference>
<proteinExistence type="predicted"/>
<sequence length="430" mass="47534">MRAFLIGLLVLLGACATQPAVQPSGPGGDSLDAIARDYVALILEIGEREPGYVDAYYGPAEWQTAAKANPRTVPQLIQGAATLTQRLEAVDTTGAEPAVAQRKAYLLAHVSAADARLRMLSGEKMSFADEAWALFGIRPELRPLSSYDPVLAQIDALLPGPGSLTDRVTEFKSHYVIPKDRLQPVMDAAIAECRRRTVEHIQLPANENFTLAFVSDKPWSGYNYYQGNSQSKIEINTDFPIYTERAIDLGCHEGYPGHHVYNALLEKTFVVDRGWVEMSVYPLFSPMSFVAEGSANYGIDLAFPGDEGTRFEREVLFPLAGLDPSTAEKKAQLGALTRQLARAEYTIADAYLAGRIGRDEAIEQLMKYTLADRAKATQRLRFIDTYRSYIINYGLGRDVVQAWVERQGPDHWQGMETLLSSQILPADLVP</sequence>
<dbReference type="EMBL" id="JACIDM010000001">
    <property type="protein sequence ID" value="MBB4081427.1"/>
    <property type="molecule type" value="Genomic_DNA"/>
</dbReference>
<evidence type="ECO:0008006" key="4">
    <source>
        <dbReference type="Google" id="ProtNLM"/>
    </source>
</evidence>
<dbReference type="RefSeq" id="WP_183202068.1">
    <property type="nucleotide sequence ID" value="NZ_BAAAER010000002.1"/>
</dbReference>
<feature type="chain" id="PRO_5031246530" description="DUF885 domain-containing protein" evidence="1">
    <location>
        <begin position="20"/>
        <end position="430"/>
    </location>
</feature>
<evidence type="ECO:0000313" key="3">
    <source>
        <dbReference type="Proteomes" id="UP000529946"/>
    </source>
</evidence>
<keyword evidence="3" id="KW-1185">Reference proteome</keyword>
<accession>A0A7W6JAC0</accession>
<dbReference type="AlphaFoldDB" id="A0A7W6JAC0"/>
<evidence type="ECO:0000256" key="1">
    <source>
        <dbReference type="SAM" id="SignalP"/>
    </source>
</evidence>
<name>A0A7W6JAC0_9CAUL</name>
<protein>
    <recommendedName>
        <fullName evidence="4">DUF885 domain-containing protein</fullName>
    </recommendedName>
</protein>
<evidence type="ECO:0000313" key="2">
    <source>
        <dbReference type="EMBL" id="MBB4081427.1"/>
    </source>
</evidence>
<reference evidence="2 3" key="1">
    <citation type="submission" date="2020-08" db="EMBL/GenBank/DDBJ databases">
        <title>Genomic Encyclopedia of Type Strains, Phase IV (KMG-IV): sequencing the most valuable type-strain genomes for metagenomic binning, comparative biology and taxonomic classification.</title>
        <authorList>
            <person name="Goeker M."/>
        </authorList>
    </citation>
    <scope>NUCLEOTIDE SEQUENCE [LARGE SCALE GENOMIC DNA]</scope>
    <source>
        <strain evidence="2 3">DSM 23960</strain>
    </source>
</reference>
<dbReference type="Proteomes" id="UP000529946">
    <property type="component" value="Unassembled WGS sequence"/>
</dbReference>